<name>A0A5E4QUN0_9NEOP</name>
<dbReference type="InterPro" id="IPR007889">
    <property type="entry name" value="HTH_Psq"/>
</dbReference>
<gene>
    <name evidence="7" type="ORF">LSINAPIS_LOCUS11490</name>
</gene>
<feature type="DNA-binding region" description="H-T-H motif" evidence="4">
    <location>
        <begin position="28"/>
        <end position="48"/>
    </location>
</feature>
<proteinExistence type="predicted"/>
<dbReference type="SMART" id="SM00674">
    <property type="entry name" value="CENPB"/>
    <property type="match status" value="1"/>
</dbReference>
<feature type="domain" description="HTH CENPB-type" evidence="6">
    <location>
        <begin position="65"/>
        <end position="138"/>
    </location>
</feature>
<keyword evidence="8" id="KW-1185">Reference proteome</keyword>
<evidence type="ECO:0000313" key="7">
    <source>
        <dbReference type="EMBL" id="VVD00956.1"/>
    </source>
</evidence>
<dbReference type="InterPro" id="IPR006600">
    <property type="entry name" value="HTH_CenpB_DNA-bd_dom"/>
</dbReference>
<keyword evidence="3 4" id="KW-0539">Nucleus</keyword>
<dbReference type="AlphaFoldDB" id="A0A5E4QUN0"/>
<feature type="domain" description="HTH psq-type" evidence="5">
    <location>
        <begin position="1"/>
        <end position="52"/>
    </location>
</feature>
<evidence type="ECO:0000256" key="1">
    <source>
        <dbReference type="ARBA" id="ARBA00004123"/>
    </source>
</evidence>
<dbReference type="PANTHER" id="PTHR19303">
    <property type="entry name" value="TRANSPOSON"/>
    <property type="match status" value="1"/>
</dbReference>
<dbReference type="GO" id="GO:0005634">
    <property type="term" value="C:nucleus"/>
    <property type="evidence" value="ECO:0007669"/>
    <property type="project" value="UniProtKB-SubCell"/>
</dbReference>
<accession>A0A5E4QUN0</accession>
<dbReference type="EMBL" id="FZQP02005088">
    <property type="protein sequence ID" value="VVD00956.1"/>
    <property type="molecule type" value="Genomic_DNA"/>
</dbReference>
<sequence length="150" mass="17427">MAAPGHRTSLSIKDKLCVLEMIEKGDSRGTIARQYNISLSTVGNIRRNKDRILKYVSQTESGPGERKRIRKGDYPDLEDALYKWFVEQRELNVQLTAKTICESAINIYCQMPNPQIGFNASRGWARNFMRRYDLNTIEEDVEFRLESLYD</sequence>
<evidence type="ECO:0000256" key="2">
    <source>
        <dbReference type="ARBA" id="ARBA00023125"/>
    </source>
</evidence>
<protein>
    <recommendedName>
        <fullName evidence="9">HTH CENPB-type domain-containing protein</fullName>
    </recommendedName>
</protein>
<evidence type="ECO:0000256" key="4">
    <source>
        <dbReference type="PROSITE-ProRule" id="PRU00320"/>
    </source>
</evidence>
<dbReference type="Gene3D" id="1.10.10.60">
    <property type="entry name" value="Homeodomain-like"/>
    <property type="match status" value="2"/>
</dbReference>
<keyword evidence="2 4" id="KW-0238">DNA-binding</keyword>
<comment type="subcellular location">
    <subcellularLocation>
        <location evidence="1 4">Nucleus</location>
    </subcellularLocation>
</comment>
<evidence type="ECO:0000259" key="6">
    <source>
        <dbReference type="PROSITE" id="PS51253"/>
    </source>
</evidence>
<dbReference type="InterPro" id="IPR050863">
    <property type="entry name" value="CenT-Element_Derived"/>
</dbReference>
<evidence type="ECO:0000259" key="5">
    <source>
        <dbReference type="PROSITE" id="PS50960"/>
    </source>
</evidence>
<evidence type="ECO:0008006" key="9">
    <source>
        <dbReference type="Google" id="ProtNLM"/>
    </source>
</evidence>
<organism evidence="7 8">
    <name type="scientific">Leptidea sinapis</name>
    <dbReference type="NCBI Taxonomy" id="189913"/>
    <lineage>
        <taxon>Eukaryota</taxon>
        <taxon>Metazoa</taxon>
        <taxon>Ecdysozoa</taxon>
        <taxon>Arthropoda</taxon>
        <taxon>Hexapoda</taxon>
        <taxon>Insecta</taxon>
        <taxon>Pterygota</taxon>
        <taxon>Neoptera</taxon>
        <taxon>Endopterygota</taxon>
        <taxon>Lepidoptera</taxon>
        <taxon>Glossata</taxon>
        <taxon>Ditrysia</taxon>
        <taxon>Papilionoidea</taxon>
        <taxon>Pieridae</taxon>
        <taxon>Dismorphiinae</taxon>
        <taxon>Leptidea</taxon>
    </lineage>
</organism>
<dbReference type="Pfam" id="PF04218">
    <property type="entry name" value="CENP-B_N"/>
    <property type="match status" value="1"/>
</dbReference>
<dbReference type="GO" id="GO:0003677">
    <property type="term" value="F:DNA binding"/>
    <property type="evidence" value="ECO:0007669"/>
    <property type="project" value="UniProtKB-UniRule"/>
</dbReference>
<dbReference type="PROSITE" id="PS51253">
    <property type="entry name" value="HTH_CENPB"/>
    <property type="match status" value="1"/>
</dbReference>
<reference evidence="7 8" key="1">
    <citation type="submission" date="2017-07" db="EMBL/GenBank/DDBJ databases">
        <authorList>
            <person name="Talla V."/>
            <person name="Backstrom N."/>
        </authorList>
    </citation>
    <scope>NUCLEOTIDE SEQUENCE [LARGE SCALE GENOMIC DNA]</scope>
</reference>
<evidence type="ECO:0000256" key="3">
    <source>
        <dbReference type="ARBA" id="ARBA00023242"/>
    </source>
</evidence>
<dbReference type="SUPFAM" id="SSF46689">
    <property type="entry name" value="Homeodomain-like"/>
    <property type="match status" value="2"/>
</dbReference>
<dbReference type="PANTHER" id="PTHR19303:SF75">
    <property type="entry name" value="HTH CENPB-TYPE DOMAIN-CONTAINING PROTEIN"/>
    <property type="match status" value="1"/>
</dbReference>
<evidence type="ECO:0000313" key="8">
    <source>
        <dbReference type="Proteomes" id="UP000324832"/>
    </source>
</evidence>
<dbReference type="Proteomes" id="UP000324832">
    <property type="component" value="Unassembled WGS sequence"/>
</dbReference>
<dbReference type="Pfam" id="PF03221">
    <property type="entry name" value="HTH_Tnp_Tc5"/>
    <property type="match status" value="1"/>
</dbReference>
<dbReference type="PROSITE" id="PS50960">
    <property type="entry name" value="HTH_PSQ"/>
    <property type="match status" value="1"/>
</dbReference>
<dbReference type="InterPro" id="IPR009057">
    <property type="entry name" value="Homeodomain-like_sf"/>
</dbReference>